<feature type="compositionally biased region" description="Basic and acidic residues" evidence="12">
    <location>
        <begin position="700"/>
        <end position="718"/>
    </location>
</feature>
<dbReference type="Pfam" id="PF02540">
    <property type="entry name" value="NAD_synthase"/>
    <property type="match status" value="1"/>
</dbReference>
<dbReference type="FunFam" id="3.60.110.10:FF:000003">
    <property type="entry name" value="Glutamine-dependent NAD(+) synthetase"/>
    <property type="match status" value="1"/>
</dbReference>
<accession>A0A6A4WL17</accession>
<dbReference type="NCBIfam" id="TIGR00552">
    <property type="entry name" value="nadE"/>
    <property type="match status" value="1"/>
</dbReference>
<evidence type="ECO:0000256" key="11">
    <source>
        <dbReference type="PIRNR" id="PIRNR006630"/>
    </source>
</evidence>
<dbReference type="EC" id="6.3.5.1" evidence="3 11"/>
<dbReference type="OrthoDB" id="2020662at2759"/>
<evidence type="ECO:0000256" key="12">
    <source>
        <dbReference type="SAM" id="MobiDB-lite"/>
    </source>
</evidence>
<dbReference type="SUPFAM" id="SSF56317">
    <property type="entry name" value="Carbon-nitrogen hydrolase"/>
    <property type="match status" value="1"/>
</dbReference>
<evidence type="ECO:0000256" key="7">
    <source>
        <dbReference type="ARBA" id="ARBA00022840"/>
    </source>
</evidence>
<evidence type="ECO:0000256" key="9">
    <source>
        <dbReference type="ARBA" id="ARBA00030681"/>
    </source>
</evidence>
<evidence type="ECO:0000256" key="4">
    <source>
        <dbReference type="ARBA" id="ARBA00017309"/>
    </source>
</evidence>
<dbReference type="GO" id="GO:0004359">
    <property type="term" value="F:glutaminase activity"/>
    <property type="evidence" value="ECO:0007669"/>
    <property type="project" value="InterPro"/>
</dbReference>
<dbReference type="InterPro" id="IPR003694">
    <property type="entry name" value="NAD_synthase"/>
</dbReference>
<dbReference type="UniPathway" id="UPA00253">
    <property type="reaction ID" value="UER00334"/>
</dbReference>
<comment type="catalytic activity">
    <reaction evidence="10 11">
        <text>deamido-NAD(+) + L-glutamine + ATP + H2O = L-glutamate + AMP + diphosphate + NAD(+) + H(+)</text>
        <dbReference type="Rhea" id="RHEA:24384"/>
        <dbReference type="ChEBI" id="CHEBI:15377"/>
        <dbReference type="ChEBI" id="CHEBI:15378"/>
        <dbReference type="ChEBI" id="CHEBI:29985"/>
        <dbReference type="ChEBI" id="CHEBI:30616"/>
        <dbReference type="ChEBI" id="CHEBI:33019"/>
        <dbReference type="ChEBI" id="CHEBI:57540"/>
        <dbReference type="ChEBI" id="CHEBI:58359"/>
        <dbReference type="ChEBI" id="CHEBI:58437"/>
        <dbReference type="ChEBI" id="CHEBI:456215"/>
        <dbReference type="EC" id="6.3.5.1"/>
    </reaction>
</comment>
<keyword evidence="7 11" id="KW-0067">ATP-binding</keyword>
<dbReference type="PANTHER" id="PTHR23090">
    <property type="entry name" value="NH 3 /GLUTAMINE-DEPENDENT NAD + SYNTHETASE"/>
    <property type="match status" value="1"/>
</dbReference>
<dbReference type="InterPro" id="IPR014445">
    <property type="entry name" value="Gln-dep_NAD_synthase"/>
</dbReference>
<feature type="compositionally biased region" description="Polar residues" evidence="12">
    <location>
        <begin position="765"/>
        <end position="775"/>
    </location>
</feature>
<dbReference type="SUPFAM" id="SSF52402">
    <property type="entry name" value="Adenine nucleotide alpha hydrolases-like"/>
    <property type="match status" value="1"/>
</dbReference>
<evidence type="ECO:0000256" key="1">
    <source>
        <dbReference type="ARBA" id="ARBA00005188"/>
    </source>
</evidence>
<dbReference type="Pfam" id="PF00795">
    <property type="entry name" value="CN_hydrolase"/>
    <property type="match status" value="1"/>
</dbReference>
<evidence type="ECO:0000313" key="15">
    <source>
        <dbReference type="Proteomes" id="UP000440578"/>
    </source>
</evidence>
<dbReference type="Gene3D" id="3.40.50.620">
    <property type="entry name" value="HUPs"/>
    <property type="match status" value="1"/>
</dbReference>
<reference evidence="14 15" key="1">
    <citation type="submission" date="2019-07" db="EMBL/GenBank/DDBJ databases">
        <title>Draft genome assembly of a fouling barnacle, Amphibalanus amphitrite (Darwin, 1854): The first reference genome for Thecostraca.</title>
        <authorList>
            <person name="Kim W."/>
        </authorList>
    </citation>
    <scope>NUCLEOTIDE SEQUENCE [LARGE SCALE GENOMIC DNA]</scope>
    <source>
        <strain evidence="14">SNU_AA5</strain>
        <tissue evidence="14">Soma without cirri and trophi</tissue>
    </source>
</reference>
<evidence type="ECO:0000256" key="6">
    <source>
        <dbReference type="ARBA" id="ARBA00022741"/>
    </source>
</evidence>
<dbReference type="PROSITE" id="PS50263">
    <property type="entry name" value="CN_HYDROLASE"/>
    <property type="match status" value="1"/>
</dbReference>
<feature type="domain" description="CN hydrolase" evidence="13">
    <location>
        <begin position="5"/>
        <end position="275"/>
    </location>
</feature>
<evidence type="ECO:0000256" key="10">
    <source>
        <dbReference type="ARBA" id="ARBA00052340"/>
    </source>
</evidence>
<dbReference type="InterPro" id="IPR014729">
    <property type="entry name" value="Rossmann-like_a/b/a_fold"/>
</dbReference>
<keyword evidence="8 11" id="KW-0520">NAD</keyword>
<dbReference type="GO" id="GO:0003952">
    <property type="term" value="F:NAD+ synthase (glutamine-hydrolyzing) activity"/>
    <property type="evidence" value="ECO:0007669"/>
    <property type="project" value="UniProtKB-UniRule"/>
</dbReference>
<evidence type="ECO:0000256" key="5">
    <source>
        <dbReference type="ARBA" id="ARBA00022598"/>
    </source>
</evidence>
<dbReference type="HAMAP" id="MF_02090">
    <property type="entry name" value="NadE_glutamine_dep"/>
    <property type="match status" value="1"/>
</dbReference>
<dbReference type="InterPro" id="IPR022310">
    <property type="entry name" value="NAD/GMP_synthase"/>
</dbReference>
<dbReference type="InterPro" id="IPR003010">
    <property type="entry name" value="C-N_Hydrolase"/>
</dbReference>
<dbReference type="Gene3D" id="3.60.110.10">
    <property type="entry name" value="Carbon-nitrogen hydrolase"/>
    <property type="match status" value="1"/>
</dbReference>
<dbReference type="GO" id="GO:0009435">
    <property type="term" value="P:NAD+ biosynthetic process"/>
    <property type="evidence" value="ECO:0007669"/>
    <property type="project" value="UniProtKB-UniRule"/>
</dbReference>
<dbReference type="Proteomes" id="UP000440578">
    <property type="component" value="Unassembled WGS sequence"/>
</dbReference>
<evidence type="ECO:0000256" key="3">
    <source>
        <dbReference type="ARBA" id="ARBA00012743"/>
    </source>
</evidence>
<proteinExistence type="inferred from homology"/>
<evidence type="ECO:0000256" key="8">
    <source>
        <dbReference type="ARBA" id="ARBA00023027"/>
    </source>
</evidence>
<feature type="compositionally biased region" description="Polar residues" evidence="12">
    <location>
        <begin position="719"/>
        <end position="734"/>
    </location>
</feature>
<dbReference type="PANTHER" id="PTHR23090:SF9">
    <property type="entry name" value="GLUTAMINE-DEPENDENT NAD(+) SYNTHETASE"/>
    <property type="match status" value="1"/>
</dbReference>
<gene>
    <name evidence="14" type="ORF">FJT64_020648</name>
</gene>
<sequence length="783" mass="87242">MGRKATLACCCLNQWALDFEGNLCRIVASVKEAKSRGATYRTGPELEIPGYSCQDHFHESDTLLHSWEVLAELLLHPVCRDIIIDVGMPVMHRNVIYNCRVVFLNSKILLIRPKMTLCDTGNYRETRWFTAWTKHRETEPHHLPRMIAAITEQRTVPIGDALLATRDTCVGYEICEELWSADSSHVAQTLDGAELIVNSSGSHFELRKAYVVFDLMRSATSKCGGCYLFSNMRGGDGDRLYFNGAPSIAVNGEFAAAGRQFALEEVEVISATIDLEEIRTYRNRIRSRQIQAAAAPSFPRIEVDFSLSRDGDLALPSWTPIQPHYHPPEEEIALSAACWLWDYLRRSGQGGFFLPLSGGVDSSSTACLVFSMCRLLVSAARHDTRTLEQVRRIAGDSEYTPTDPRELCGRLFTTCYMGSENSSAETRARAAQLASEIGSYHLSIAIDVAVSAVLGIFTTVTGLVPKFRARGGTPRENLALQNVQARLRMVLAYLFAQLTLWVRDRPGGLLVLGSANVDESLRGYMTKYDCSSADINPIGGISKTDLKSFLRYARRKFSLPSLDGILEAPPTAELEPLADGRLAQTDEQDMGMTYAELSVYGKLRKEHSCGPYSMFCKLIQMWADHCTPEQVAEKVRHFYRCYAVNRHKMTVLTPSLHAEAYGPDDNRHDHRPFLYHAAWTWQFRSIEVALKQLQAAQEGGRSKDRSQLTDRQRRELNDFSRTGTGSGHSRLNTLSKSGDGSGGGGIKVSHNIAPDQPDAAKRCISPSNPQQQLKASRQAFHLV</sequence>
<keyword evidence="5 11" id="KW-0436">Ligase</keyword>
<dbReference type="GO" id="GO:0005737">
    <property type="term" value="C:cytoplasm"/>
    <property type="evidence" value="ECO:0007669"/>
    <property type="project" value="InterPro"/>
</dbReference>
<comment type="pathway">
    <text evidence="1 11">Cofactor biosynthesis; NAD(+) biosynthesis; NAD(+) from deamido-NAD(+) (L-Gln route): step 1/1.</text>
</comment>
<name>A0A6A4WL17_AMPAM</name>
<evidence type="ECO:0000256" key="2">
    <source>
        <dbReference type="ARBA" id="ARBA00007145"/>
    </source>
</evidence>
<keyword evidence="6 11" id="KW-0547">Nucleotide-binding</keyword>
<dbReference type="GO" id="GO:0005524">
    <property type="term" value="F:ATP binding"/>
    <property type="evidence" value="ECO:0007669"/>
    <property type="project" value="UniProtKB-UniRule"/>
</dbReference>
<dbReference type="InterPro" id="IPR036526">
    <property type="entry name" value="C-N_Hydrolase_sf"/>
</dbReference>
<dbReference type="PIRSF" id="PIRSF006630">
    <property type="entry name" value="NADS_GAT"/>
    <property type="match status" value="1"/>
</dbReference>
<dbReference type="CDD" id="cd00553">
    <property type="entry name" value="NAD_synthase"/>
    <property type="match status" value="1"/>
</dbReference>
<organism evidence="14 15">
    <name type="scientific">Amphibalanus amphitrite</name>
    <name type="common">Striped barnacle</name>
    <name type="synonym">Balanus amphitrite</name>
    <dbReference type="NCBI Taxonomy" id="1232801"/>
    <lineage>
        <taxon>Eukaryota</taxon>
        <taxon>Metazoa</taxon>
        <taxon>Ecdysozoa</taxon>
        <taxon>Arthropoda</taxon>
        <taxon>Crustacea</taxon>
        <taxon>Multicrustacea</taxon>
        <taxon>Cirripedia</taxon>
        <taxon>Thoracica</taxon>
        <taxon>Thoracicalcarea</taxon>
        <taxon>Balanomorpha</taxon>
        <taxon>Balanoidea</taxon>
        <taxon>Balanidae</taxon>
        <taxon>Amphibalaninae</taxon>
        <taxon>Amphibalanus</taxon>
    </lineage>
</organism>
<comment type="caution">
    <text evidence="14">The sequence shown here is derived from an EMBL/GenBank/DDBJ whole genome shotgun (WGS) entry which is preliminary data.</text>
</comment>
<evidence type="ECO:0000259" key="13">
    <source>
        <dbReference type="PROSITE" id="PS50263"/>
    </source>
</evidence>
<protein>
    <recommendedName>
        <fullName evidence="4 11">Glutamine-dependent NAD(+) synthetase</fullName>
        <ecNumber evidence="3 11">6.3.5.1</ecNumber>
    </recommendedName>
    <alternativeName>
        <fullName evidence="9 11">NAD(+) synthase [glutamine-hydrolyzing]</fullName>
    </alternativeName>
</protein>
<feature type="region of interest" description="Disordered" evidence="12">
    <location>
        <begin position="696"/>
        <end position="783"/>
    </location>
</feature>
<keyword evidence="15" id="KW-1185">Reference proteome</keyword>
<dbReference type="FunFam" id="3.40.50.620:FF:000036">
    <property type="entry name" value="Glutamine-dependent NAD(+) synthetase"/>
    <property type="match status" value="1"/>
</dbReference>
<dbReference type="CDD" id="cd07570">
    <property type="entry name" value="GAT_Gln-NAD-synth"/>
    <property type="match status" value="1"/>
</dbReference>
<dbReference type="AlphaFoldDB" id="A0A6A4WL17"/>
<comment type="similarity">
    <text evidence="2 11">In the C-terminal section; belongs to the NAD synthetase family.</text>
</comment>
<evidence type="ECO:0000313" key="14">
    <source>
        <dbReference type="EMBL" id="KAF0308106.1"/>
    </source>
</evidence>
<dbReference type="EMBL" id="VIIS01000513">
    <property type="protein sequence ID" value="KAF0308106.1"/>
    <property type="molecule type" value="Genomic_DNA"/>
</dbReference>